<dbReference type="Proteomes" id="UP000030752">
    <property type="component" value="Unassembled WGS sequence"/>
</dbReference>
<dbReference type="VEuPathDB" id="FungiDB:HMPREF1541_03923"/>
<proteinExistence type="predicted"/>
<keyword evidence="4" id="KW-1185">Reference proteome</keyword>
<evidence type="ECO:0000313" key="4">
    <source>
        <dbReference type="Proteomes" id="UP000030752"/>
    </source>
</evidence>
<feature type="region of interest" description="Disordered" evidence="1">
    <location>
        <begin position="411"/>
        <end position="438"/>
    </location>
</feature>
<dbReference type="RefSeq" id="XP_008716493.1">
    <property type="nucleotide sequence ID" value="XM_008718271.1"/>
</dbReference>
<dbReference type="PANTHER" id="PTHR36182">
    <property type="entry name" value="PROTEIN, PUTATIVE (AFU_ORTHOLOGUE AFUA_6G10930)-RELATED"/>
    <property type="match status" value="1"/>
</dbReference>
<gene>
    <name evidence="3" type="ORF">HMPREF1541_03923</name>
</gene>
<protein>
    <recommendedName>
        <fullName evidence="5">Chitin-binding type-4 domain-containing protein</fullName>
    </recommendedName>
</protein>
<dbReference type="AlphaFoldDB" id="W2S208"/>
<dbReference type="EMBL" id="KB822719">
    <property type="protein sequence ID" value="ETN41984.1"/>
    <property type="molecule type" value="Genomic_DNA"/>
</dbReference>
<evidence type="ECO:0000256" key="1">
    <source>
        <dbReference type="SAM" id="MobiDB-lite"/>
    </source>
</evidence>
<name>W2S208_CYPE1</name>
<dbReference type="eggNOG" id="ENOG502RZYG">
    <property type="taxonomic scope" value="Eukaryota"/>
</dbReference>
<dbReference type="InParanoid" id="W2S208"/>
<dbReference type="GeneID" id="19971262"/>
<dbReference type="Gene3D" id="2.70.50.70">
    <property type="match status" value="1"/>
</dbReference>
<organism evidence="3 4">
    <name type="scientific">Cyphellophora europaea (strain CBS 101466)</name>
    <name type="common">Phialophora europaea</name>
    <dbReference type="NCBI Taxonomy" id="1220924"/>
    <lineage>
        <taxon>Eukaryota</taxon>
        <taxon>Fungi</taxon>
        <taxon>Dikarya</taxon>
        <taxon>Ascomycota</taxon>
        <taxon>Pezizomycotina</taxon>
        <taxon>Eurotiomycetes</taxon>
        <taxon>Chaetothyriomycetidae</taxon>
        <taxon>Chaetothyriales</taxon>
        <taxon>Cyphellophoraceae</taxon>
        <taxon>Cyphellophora</taxon>
    </lineage>
</organism>
<feature type="region of interest" description="Disordered" evidence="1">
    <location>
        <begin position="466"/>
        <end position="487"/>
    </location>
</feature>
<reference evidence="3 4" key="1">
    <citation type="submission" date="2013-03" db="EMBL/GenBank/DDBJ databases">
        <title>The Genome Sequence of Phialophora europaea CBS 101466.</title>
        <authorList>
            <consortium name="The Broad Institute Genomics Platform"/>
            <person name="Cuomo C."/>
            <person name="de Hoog S."/>
            <person name="Gorbushina A."/>
            <person name="Walker B."/>
            <person name="Young S.K."/>
            <person name="Zeng Q."/>
            <person name="Gargeya S."/>
            <person name="Fitzgerald M."/>
            <person name="Haas B."/>
            <person name="Abouelleil A."/>
            <person name="Allen A.W."/>
            <person name="Alvarado L."/>
            <person name="Arachchi H.M."/>
            <person name="Berlin A.M."/>
            <person name="Chapman S.B."/>
            <person name="Gainer-Dewar J."/>
            <person name="Goldberg J."/>
            <person name="Griggs A."/>
            <person name="Gujja S."/>
            <person name="Hansen M."/>
            <person name="Howarth C."/>
            <person name="Imamovic A."/>
            <person name="Ireland A."/>
            <person name="Larimer J."/>
            <person name="McCowan C."/>
            <person name="Murphy C."/>
            <person name="Pearson M."/>
            <person name="Poon T.W."/>
            <person name="Priest M."/>
            <person name="Roberts A."/>
            <person name="Saif S."/>
            <person name="Shea T."/>
            <person name="Sisk P."/>
            <person name="Sykes S."/>
            <person name="Wortman J."/>
            <person name="Nusbaum C."/>
            <person name="Birren B."/>
        </authorList>
    </citation>
    <scope>NUCLEOTIDE SEQUENCE [LARGE SCALE GENOMIC DNA]</scope>
    <source>
        <strain evidence="3 4">CBS 101466</strain>
    </source>
</reference>
<dbReference type="OrthoDB" id="2342176at2759"/>
<feature type="chain" id="PRO_5004825393" description="Chitin-binding type-4 domain-containing protein" evidence="2">
    <location>
        <begin position="18"/>
        <end position="588"/>
    </location>
</feature>
<evidence type="ECO:0000313" key="3">
    <source>
        <dbReference type="EMBL" id="ETN41984.1"/>
    </source>
</evidence>
<keyword evidence="2" id="KW-0732">Signal</keyword>
<feature type="compositionally biased region" description="Low complexity" evidence="1">
    <location>
        <begin position="338"/>
        <end position="360"/>
    </location>
</feature>
<sequence length="588" mass="60653">MLSVLLTVLLMATQSCAYVQMSWPYPLRSPRDPAVLENLKDYDLSSPLRNDGSNFACKRYQYSDTNPQADEIKAVYDSGSVYNISLVGGSTYSGGSCQISLSYDNGQTFKVIQSIIGGCPLTPNYNFTIPSFAPSSNTVLLSWSWFNLLGDRRMYQNCARVQIAGAAPSQRHRRGPGSYMSKRQSSMDELPDMFTCNIGNGCMTVEGREVVFPDPGPNVVYGQDAVVVDPGSGISFEGASTTPASSLSPSTTTTMDTTTSELASSTSLSTTSDLATSTTEPIDTTSSSTSTTIDTTTSELASPTSLSTTSEFTTSTTELNNTTSSSTFTPPFPMPNATTTTGGTMSGTLPYTPSASSESSSATYTFTSLDSTTETFTPIPSSTSSTSTDILSASSSVSDLTTTSLTATSTSTLTTSPLASSTVDSSTSSSSSSSSSSSTTIVVSSTSTLITSTSSTIVASSTFTTIVTPSPSTQSSTASSSTPTATASSLPLPCQPGTFACNSPTSFSQCVPAADGGTTYTFMGSVAAGTTCVNGQIIRENAGPCSPNGQIFCNGDMAFFMCDQGGLVSMGSTAAGTVCQNGVIVAAR</sequence>
<dbReference type="STRING" id="1220924.W2S208"/>
<evidence type="ECO:0008006" key="5">
    <source>
        <dbReference type="Google" id="ProtNLM"/>
    </source>
</evidence>
<dbReference type="PANTHER" id="PTHR36182:SF1">
    <property type="entry name" value="PROTEIN, PUTATIVE (AFU_ORTHOLOGUE AFUA_6G10930)-RELATED"/>
    <property type="match status" value="1"/>
</dbReference>
<feature type="signal peptide" evidence="2">
    <location>
        <begin position="1"/>
        <end position="17"/>
    </location>
</feature>
<evidence type="ECO:0000256" key="2">
    <source>
        <dbReference type="SAM" id="SignalP"/>
    </source>
</evidence>
<feature type="region of interest" description="Disordered" evidence="1">
    <location>
        <begin position="237"/>
        <end position="360"/>
    </location>
</feature>
<feature type="compositionally biased region" description="Low complexity" evidence="1">
    <location>
        <begin position="240"/>
        <end position="329"/>
    </location>
</feature>
<dbReference type="HOGENOM" id="CLU_032571_3_1_1"/>
<accession>W2S208</accession>